<dbReference type="EMBL" id="CM039437">
    <property type="protein sequence ID" value="KAI4307493.1"/>
    <property type="molecule type" value="Genomic_DNA"/>
</dbReference>
<comment type="caution">
    <text evidence="1">The sequence shown here is derived from an EMBL/GenBank/DDBJ whole genome shotgun (WGS) entry which is preliminary data.</text>
</comment>
<evidence type="ECO:0000313" key="1">
    <source>
        <dbReference type="EMBL" id="KAI4307493.1"/>
    </source>
</evidence>
<protein>
    <submittedName>
        <fullName evidence="1">Uncharacterized protein</fullName>
    </submittedName>
</protein>
<reference evidence="1 2" key="1">
    <citation type="journal article" date="2022" name="DNA Res.">
        <title>Chromosomal-level genome assembly of the orchid tree Bauhinia variegata (Leguminosae; Cercidoideae) supports the allotetraploid origin hypothesis of Bauhinia.</title>
        <authorList>
            <person name="Zhong Y."/>
            <person name="Chen Y."/>
            <person name="Zheng D."/>
            <person name="Pang J."/>
            <person name="Liu Y."/>
            <person name="Luo S."/>
            <person name="Meng S."/>
            <person name="Qian L."/>
            <person name="Wei D."/>
            <person name="Dai S."/>
            <person name="Zhou R."/>
        </authorList>
    </citation>
    <scope>NUCLEOTIDE SEQUENCE [LARGE SCALE GENOMIC DNA]</scope>
    <source>
        <strain evidence="1">BV-YZ2020</strain>
    </source>
</reference>
<gene>
    <name evidence="1" type="ORF">L6164_030672</name>
</gene>
<evidence type="ECO:0000313" key="2">
    <source>
        <dbReference type="Proteomes" id="UP000828941"/>
    </source>
</evidence>
<keyword evidence="2" id="KW-1185">Reference proteome</keyword>
<sequence length="521" mass="60717">MMTTSPRRDLQVLDFKEEDEDVDLASGQRLEELKSPDPDDQSTFKGELLSHEQLKRITCIECWSSEILMWFPLYCCPNNSDDKNVGVVLYPDYVMYRNNYYMGPQLTFSHSCFKINGSTASLKQGTFNLEWAVDDLIYVQCQLFQNNGVAMIKLRVISNLEGNSNNVIGTSGIEELKIVVSGSSWSLRHKQITSLNEKYMAIWNVVLGMDMEDDETDSLGQSSYFPNFDKPFEEIIYPKGNPDAVSLSKRDVDLFQPDTFVNGTIIDFYIKYLKNQIQEEEKHRFHFFNSFFFRKLADMDKNPSSASDGKAAFLRVRKWTRKINLFEKDYIFIPVNFNLIVIRHPGEVKFMMRHIADNHWHKSLKVACILRMDSVKGTHSRLKNLLQSYLLEEWKEPPKDTWEEALSSRFFNVRFLPHRLWILNRLTIQAWFSGSFSNRELQKEHYWGMHDSNENGTLDSSREETSIIPMRQVSDAVDDRATCDDVQMVVDVAPDFCEDQAAKRRRSCQKSPICKHDDNFE</sequence>
<name>A0ACB9LDF4_BAUVA</name>
<proteinExistence type="predicted"/>
<dbReference type="Proteomes" id="UP000828941">
    <property type="component" value="Chromosome 12"/>
</dbReference>
<accession>A0ACB9LDF4</accession>
<organism evidence="1 2">
    <name type="scientific">Bauhinia variegata</name>
    <name type="common">Purple orchid tree</name>
    <name type="synonym">Phanera variegata</name>
    <dbReference type="NCBI Taxonomy" id="167791"/>
    <lineage>
        <taxon>Eukaryota</taxon>
        <taxon>Viridiplantae</taxon>
        <taxon>Streptophyta</taxon>
        <taxon>Embryophyta</taxon>
        <taxon>Tracheophyta</taxon>
        <taxon>Spermatophyta</taxon>
        <taxon>Magnoliopsida</taxon>
        <taxon>eudicotyledons</taxon>
        <taxon>Gunneridae</taxon>
        <taxon>Pentapetalae</taxon>
        <taxon>rosids</taxon>
        <taxon>fabids</taxon>
        <taxon>Fabales</taxon>
        <taxon>Fabaceae</taxon>
        <taxon>Cercidoideae</taxon>
        <taxon>Cercideae</taxon>
        <taxon>Bauhiniinae</taxon>
        <taxon>Bauhinia</taxon>
    </lineage>
</organism>